<feature type="domain" description="Major tropism determinant N-terminal" evidence="1">
    <location>
        <begin position="5"/>
        <end position="41"/>
    </location>
</feature>
<organism evidence="2 3">
    <name type="scientific">Beijerinckia indica subsp. indica (strain ATCC 9039 / DSM 1715 / NCIMB 8712)</name>
    <dbReference type="NCBI Taxonomy" id="395963"/>
    <lineage>
        <taxon>Bacteria</taxon>
        <taxon>Pseudomonadati</taxon>
        <taxon>Pseudomonadota</taxon>
        <taxon>Alphaproteobacteria</taxon>
        <taxon>Hyphomicrobiales</taxon>
        <taxon>Beijerinckiaceae</taxon>
        <taxon>Beijerinckia</taxon>
    </lineage>
</organism>
<evidence type="ECO:0000313" key="2">
    <source>
        <dbReference type="EMBL" id="ACB96295.1"/>
    </source>
</evidence>
<dbReference type="Proteomes" id="UP000001695">
    <property type="component" value="Chromosome"/>
</dbReference>
<dbReference type="HOGENOM" id="CLU_1412750_0_0_5"/>
<name>B2IJI2_BEII9</name>
<dbReference type="RefSeq" id="WP_012385646.1">
    <property type="nucleotide sequence ID" value="NC_010581.1"/>
</dbReference>
<dbReference type="KEGG" id="bid:Bind_2723"/>
<dbReference type="EMBL" id="CP001016">
    <property type="protein sequence ID" value="ACB96295.1"/>
    <property type="molecule type" value="Genomic_DNA"/>
</dbReference>
<sequence>MAVQVQLRRGSETDIASFKGAQGEIVMDTTNNRLILCDGTTQGGVPLAKLSEVGQEPLAATQIIAQSPHGAAMTFEVMEEMIALSGNSNQSTIAIPARAIVFAVSVLVVTGITGATHFNVDATLSPNGAAGGTGGQFGADLSIAAGSNNSGIIGPTAWYNSSTITLTAQGGSFTAGAVRLAIHCMLCGVPAS</sequence>
<evidence type="ECO:0000313" key="3">
    <source>
        <dbReference type="Proteomes" id="UP000001695"/>
    </source>
</evidence>
<gene>
    <name evidence="2" type="ordered locus">Bind_2723</name>
</gene>
<dbReference type="OrthoDB" id="564699at2"/>
<proteinExistence type="predicted"/>
<evidence type="ECO:0000259" key="1">
    <source>
        <dbReference type="Pfam" id="PF18454"/>
    </source>
</evidence>
<keyword evidence="3" id="KW-1185">Reference proteome</keyword>
<dbReference type="AlphaFoldDB" id="B2IJI2"/>
<dbReference type="Gene3D" id="2.10.10.30">
    <property type="match status" value="1"/>
</dbReference>
<accession>B2IJI2</accession>
<dbReference type="Pfam" id="PF18454">
    <property type="entry name" value="Mtd_N"/>
    <property type="match status" value="1"/>
</dbReference>
<dbReference type="InterPro" id="IPR041352">
    <property type="entry name" value="Mtd_N"/>
</dbReference>
<reference evidence="3" key="1">
    <citation type="submission" date="2008-03" db="EMBL/GenBank/DDBJ databases">
        <title>Complete sequence of chromosome of Beijerinckia indica subsp. indica ATCC 9039.</title>
        <authorList>
            <consortium name="US DOE Joint Genome Institute"/>
            <person name="Copeland A."/>
            <person name="Lucas S."/>
            <person name="Lapidus A."/>
            <person name="Glavina del Rio T."/>
            <person name="Dalin E."/>
            <person name="Tice H."/>
            <person name="Bruce D."/>
            <person name="Goodwin L."/>
            <person name="Pitluck S."/>
            <person name="LaButti K."/>
            <person name="Schmutz J."/>
            <person name="Larimer F."/>
            <person name="Land M."/>
            <person name="Hauser L."/>
            <person name="Kyrpides N."/>
            <person name="Mikhailova N."/>
            <person name="Dunfield P.F."/>
            <person name="Dedysh S.N."/>
            <person name="Liesack W."/>
            <person name="Saw J.H."/>
            <person name="Alam M."/>
            <person name="Chen Y."/>
            <person name="Murrell J.C."/>
            <person name="Richardson P."/>
        </authorList>
    </citation>
    <scope>NUCLEOTIDE SEQUENCE [LARGE SCALE GENOMIC DNA]</scope>
    <source>
        <strain evidence="3">ATCC 9039 / DSM 1715 / NCIMB 8712</strain>
    </source>
</reference>
<dbReference type="STRING" id="395963.Bind_2723"/>
<reference evidence="2 3" key="2">
    <citation type="journal article" date="2010" name="J. Bacteriol.">
        <title>Complete genome sequence of Beijerinckia indica subsp. indica.</title>
        <authorList>
            <person name="Tamas I."/>
            <person name="Dedysh S.N."/>
            <person name="Liesack W."/>
            <person name="Stott M.B."/>
            <person name="Alam M."/>
            <person name="Murrell J.C."/>
            <person name="Dunfield P.F."/>
        </authorList>
    </citation>
    <scope>NUCLEOTIDE SEQUENCE [LARGE SCALE GENOMIC DNA]</scope>
    <source>
        <strain evidence="3">ATCC 9039 / DSM 1715 / NCIMB 8712</strain>
    </source>
</reference>
<protein>
    <recommendedName>
        <fullName evidence="1">Major tropism determinant N-terminal domain-containing protein</fullName>
    </recommendedName>
</protein>